<protein>
    <submittedName>
        <fullName evidence="1">Uncharacterized protein</fullName>
    </submittedName>
</protein>
<evidence type="ECO:0000313" key="1">
    <source>
        <dbReference type="EMBL" id="CAJ1956802.1"/>
    </source>
</evidence>
<dbReference type="Gramene" id="rna-AYBTSS11_LOCUS16859">
    <property type="protein sequence ID" value="CAJ1956802.1"/>
    <property type="gene ID" value="gene-AYBTSS11_LOCUS16859"/>
</dbReference>
<proteinExistence type="predicted"/>
<evidence type="ECO:0000313" key="2">
    <source>
        <dbReference type="Proteomes" id="UP001189624"/>
    </source>
</evidence>
<name>A0AA86SZN7_9FABA</name>
<reference evidence="1" key="1">
    <citation type="submission" date="2023-10" db="EMBL/GenBank/DDBJ databases">
        <authorList>
            <person name="Domelevo Entfellner J.-B."/>
        </authorList>
    </citation>
    <scope>NUCLEOTIDE SEQUENCE</scope>
</reference>
<keyword evidence="2" id="KW-1185">Reference proteome</keyword>
<dbReference type="EMBL" id="OY731402">
    <property type="protein sequence ID" value="CAJ1956802.1"/>
    <property type="molecule type" value="Genomic_DNA"/>
</dbReference>
<organism evidence="1 2">
    <name type="scientific">Sphenostylis stenocarpa</name>
    <dbReference type="NCBI Taxonomy" id="92480"/>
    <lineage>
        <taxon>Eukaryota</taxon>
        <taxon>Viridiplantae</taxon>
        <taxon>Streptophyta</taxon>
        <taxon>Embryophyta</taxon>
        <taxon>Tracheophyta</taxon>
        <taxon>Spermatophyta</taxon>
        <taxon>Magnoliopsida</taxon>
        <taxon>eudicotyledons</taxon>
        <taxon>Gunneridae</taxon>
        <taxon>Pentapetalae</taxon>
        <taxon>rosids</taxon>
        <taxon>fabids</taxon>
        <taxon>Fabales</taxon>
        <taxon>Fabaceae</taxon>
        <taxon>Papilionoideae</taxon>
        <taxon>50 kb inversion clade</taxon>
        <taxon>NPAAA clade</taxon>
        <taxon>indigoferoid/millettioid clade</taxon>
        <taxon>Phaseoleae</taxon>
        <taxon>Sphenostylis</taxon>
    </lineage>
</organism>
<accession>A0AA86SZN7</accession>
<gene>
    <name evidence="1" type="ORF">AYBTSS11_LOCUS16859</name>
</gene>
<sequence>MTREYIPIGSKAFNEVFRRVGNDNLIQQETSTIASLFHQVNANVSFLKEVLKRASQVHLRRLRDQVVRSRWGDDWWRVRRGTPDGTATSYSTECRCPSQDNENVGSCHAATDYLPAMEANYGIILCWIPPIRVDGAD</sequence>
<dbReference type="AlphaFoldDB" id="A0AA86SZN7"/>
<dbReference type="Proteomes" id="UP001189624">
    <property type="component" value="Chromosome 5"/>
</dbReference>